<feature type="transmembrane region" description="Helical" evidence="1">
    <location>
        <begin position="12"/>
        <end position="29"/>
    </location>
</feature>
<dbReference type="RefSeq" id="WP_221858197.1">
    <property type="nucleotide sequence ID" value="NZ_JAIKTU010000001.1"/>
</dbReference>
<feature type="transmembrane region" description="Helical" evidence="1">
    <location>
        <begin position="97"/>
        <end position="114"/>
    </location>
</feature>
<proteinExistence type="predicted"/>
<gene>
    <name evidence="2" type="ORF">K5V21_00135</name>
</gene>
<keyword evidence="1" id="KW-0472">Membrane</keyword>
<feature type="transmembrane region" description="Helical" evidence="1">
    <location>
        <begin position="49"/>
        <end position="66"/>
    </location>
</feature>
<evidence type="ECO:0000313" key="2">
    <source>
        <dbReference type="EMBL" id="MBY0753850.1"/>
    </source>
</evidence>
<dbReference type="Proteomes" id="UP001299068">
    <property type="component" value="Unassembled WGS sequence"/>
</dbReference>
<reference evidence="2 3" key="1">
    <citation type="journal article" date="2021" name="Cell Host Microbe">
        <title>in vivo commensal control of Clostridioides difficile virulence.</title>
        <authorList>
            <person name="Girinathan B.P."/>
            <person name="Dibenedetto N."/>
            <person name="Worley J.N."/>
            <person name="Peltier J."/>
            <person name="Arrieta-Ortiz M.L."/>
            <person name="Rupa Christinal Immanuel S."/>
            <person name="Lavin R."/>
            <person name="Delaney M.L."/>
            <person name="Cummins C."/>
            <person name="Hoffmann M."/>
            <person name="Luo Y."/>
            <person name="Gonzalez-Escalona N."/>
            <person name="Allard M."/>
            <person name="Onderdonk A.B."/>
            <person name="Gerber G.K."/>
            <person name="Sonenshein A.L."/>
            <person name="Baliga N."/>
            <person name="Dupuy B."/>
            <person name="Bry L."/>
        </authorList>
    </citation>
    <scope>NUCLEOTIDE SEQUENCE [LARGE SCALE GENOMIC DNA]</scope>
    <source>
        <strain evidence="2 3">DSM 599</strain>
    </source>
</reference>
<protein>
    <recommendedName>
        <fullName evidence="4">DoxX-like family protein</fullName>
    </recommendedName>
</protein>
<name>A0ABS7KSR9_CLOSR</name>
<evidence type="ECO:0000256" key="1">
    <source>
        <dbReference type="SAM" id="Phobius"/>
    </source>
</evidence>
<sequence>MVENNKSIVIKLIGYFYIFGAIILVLTFGVKQEINFNIRFGMQYIPEGIFKVALILVTAIMAYGYLKMKIWGYWMMVIYSILFLFASLNGISNYNSQPFIGNTIFSIIVLACTFKQRKSFT</sequence>
<comment type="caution">
    <text evidence="2">The sequence shown here is derived from an EMBL/GenBank/DDBJ whole genome shotgun (WGS) entry which is preliminary data.</text>
</comment>
<evidence type="ECO:0008006" key="4">
    <source>
        <dbReference type="Google" id="ProtNLM"/>
    </source>
</evidence>
<feature type="transmembrane region" description="Helical" evidence="1">
    <location>
        <begin position="73"/>
        <end position="91"/>
    </location>
</feature>
<keyword evidence="1" id="KW-0812">Transmembrane</keyword>
<dbReference type="EMBL" id="JAIKTU010000001">
    <property type="protein sequence ID" value="MBY0753850.1"/>
    <property type="molecule type" value="Genomic_DNA"/>
</dbReference>
<evidence type="ECO:0000313" key="3">
    <source>
        <dbReference type="Proteomes" id="UP001299068"/>
    </source>
</evidence>
<keyword evidence="1" id="KW-1133">Transmembrane helix</keyword>
<organism evidence="2 3">
    <name type="scientific">Clostridium sardiniense</name>
    <name type="common">Clostridium absonum</name>
    <dbReference type="NCBI Taxonomy" id="29369"/>
    <lineage>
        <taxon>Bacteria</taxon>
        <taxon>Bacillati</taxon>
        <taxon>Bacillota</taxon>
        <taxon>Clostridia</taxon>
        <taxon>Eubacteriales</taxon>
        <taxon>Clostridiaceae</taxon>
        <taxon>Clostridium</taxon>
    </lineage>
</organism>
<keyword evidence="3" id="KW-1185">Reference proteome</keyword>
<accession>A0ABS7KSR9</accession>